<dbReference type="Gene3D" id="3.10.310.10">
    <property type="entry name" value="Diaminopimelate Epimerase, Chain A, domain 1"/>
    <property type="match status" value="1"/>
</dbReference>
<organism evidence="3">
    <name type="scientific">hydrothermal vent metagenome</name>
    <dbReference type="NCBI Taxonomy" id="652676"/>
    <lineage>
        <taxon>unclassified sequences</taxon>
        <taxon>metagenomes</taxon>
        <taxon>ecological metagenomes</taxon>
    </lineage>
</organism>
<gene>
    <name evidence="3" type="ORF">MNBD_DELTA04-1068</name>
</gene>
<sequence length="84" mass="8826">KMRTYERGVEGETLACGTGATATALVAALVGRASSPVEIITSGGDRLVILFDLATDKTVHNVFLKGPAHVIYKGKLKAEALIEN</sequence>
<evidence type="ECO:0000256" key="1">
    <source>
        <dbReference type="ARBA" id="ARBA00010219"/>
    </source>
</evidence>
<dbReference type="PANTHER" id="PTHR31689:SF0">
    <property type="entry name" value="DIAMINOPIMELATE EPIMERASE"/>
    <property type="match status" value="1"/>
</dbReference>
<accession>A0A3B0WB98</accession>
<dbReference type="Pfam" id="PF01678">
    <property type="entry name" value="DAP_epimerase"/>
    <property type="match status" value="1"/>
</dbReference>
<dbReference type="AlphaFoldDB" id="A0A3B0WB98"/>
<evidence type="ECO:0000256" key="2">
    <source>
        <dbReference type="ARBA" id="ARBA00023235"/>
    </source>
</evidence>
<dbReference type="EC" id="5.1.1.7" evidence="3"/>
<dbReference type="InterPro" id="IPR001653">
    <property type="entry name" value="DAP_epimerase_DapF"/>
</dbReference>
<evidence type="ECO:0000313" key="3">
    <source>
        <dbReference type="EMBL" id="VAW41826.1"/>
    </source>
</evidence>
<feature type="non-terminal residue" evidence="3">
    <location>
        <position position="1"/>
    </location>
</feature>
<protein>
    <submittedName>
        <fullName evidence="3">Diaminopimelate epimerase</fullName>
        <ecNumber evidence="3">5.1.1.7</ecNumber>
    </submittedName>
</protein>
<reference evidence="3" key="1">
    <citation type="submission" date="2018-06" db="EMBL/GenBank/DDBJ databases">
        <authorList>
            <person name="Zhirakovskaya E."/>
        </authorList>
    </citation>
    <scope>NUCLEOTIDE SEQUENCE</scope>
</reference>
<name>A0A3B0WB98_9ZZZZ</name>
<dbReference type="GO" id="GO:0008837">
    <property type="term" value="F:diaminopimelate epimerase activity"/>
    <property type="evidence" value="ECO:0007669"/>
    <property type="project" value="UniProtKB-EC"/>
</dbReference>
<keyword evidence="2 3" id="KW-0413">Isomerase</keyword>
<dbReference type="EMBL" id="UOEY01000137">
    <property type="protein sequence ID" value="VAW41826.1"/>
    <property type="molecule type" value="Genomic_DNA"/>
</dbReference>
<dbReference type="GO" id="GO:0005829">
    <property type="term" value="C:cytosol"/>
    <property type="evidence" value="ECO:0007669"/>
    <property type="project" value="TreeGrafter"/>
</dbReference>
<proteinExistence type="inferred from homology"/>
<dbReference type="SUPFAM" id="SSF54506">
    <property type="entry name" value="Diaminopimelate epimerase-like"/>
    <property type="match status" value="1"/>
</dbReference>
<dbReference type="PANTHER" id="PTHR31689">
    <property type="entry name" value="DIAMINOPIMELATE EPIMERASE, CHLOROPLASTIC"/>
    <property type="match status" value="1"/>
</dbReference>
<comment type="similarity">
    <text evidence="1">Belongs to the diaminopimelate epimerase family.</text>
</comment>
<dbReference type="GO" id="GO:0009089">
    <property type="term" value="P:lysine biosynthetic process via diaminopimelate"/>
    <property type="evidence" value="ECO:0007669"/>
    <property type="project" value="InterPro"/>
</dbReference>